<dbReference type="PANTHER" id="PTHR47150">
    <property type="entry name" value="OS12G0169200 PROTEIN"/>
    <property type="match status" value="1"/>
</dbReference>
<keyword evidence="2" id="KW-1185">Reference proteome</keyword>
<dbReference type="AlphaFoldDB" id="A0A9R1VSG8"/>
<dbReference type="Proteomes" id="UP000235145">
    <property type="component" value="Unassembled WGS sequence"/>
</dbReference>
<dbReference type="EMBL" id="NBSK02000004">
    <property type="protein sequence ID" value="KAJ0211745.1"/>
    <property type="molecule type" value="Genomic_DNA"/>
</dbReference>
<accession>A0A9R1VSG8</accession>
<name>A0A9R1VSG8_LACSA</name>
<evidence type="ECO:0000313" key="1">
    <source>
        <dbReference type="EMBL" id="KAJ0211745.1"/>
    </source>
</evidence>
<dbReference type="PANTHER" id="PTHR47150:SF4">
    <property type="entry name" value="HARBINGER TRANSPOSASE-DERIVED PROTEIN-RELATED"/>
    <property type="match status" value="1"/>
</dbReference>
<organism evidence="1 2">
    <name type="scientific">Lactuca sativa</name>
    <name type="common">Garden lettuce</name>
    <dbReference type="NCBI Taxonomy" id="4236"/>
    <lineage>
        <taxon>Eukaryota</taxon>
        <taxon>Viridiplantae</taxon>
        <taxon>Streptophyta</taxon>
        <taxon>Embryophyta</taxon>
        <taxon>Tracheophyta</taxon>
        <taxon>Spermatophyta</taxon>
        <taxon>Magnoliopsida</taxon>
        <taxon>eudicotyledons</taxon>
        <taxon>Gunneridae</taxon>
        <taxon>Pentapetalae</taxon>
        <taxon>asterids</taxon>
        <taxon>campanulids</taxon>
        <taxon>Asterales</taxon>
        <taxon>Asteraceae</taxon>
        <taxon>Cichorioideae</taxon>
        <taxon>Cichorieae</taxon>
        <taxon>Lactucinae</taxon>
        <taxon>Lactuca</taxon>
    </lineage>
</organism>
<proteinExistence type="predicted"/>
<protein>
    <submittedName>
        <fullName evidence="1">Uncharacterized protein</fullName>
    </submittedName>
</protein>
<gene>
    <name evidence="1" type="ORF">LSAT_V11C400176670</name>
</gene>
<reference evidence="1 2" key="1">
    <citation type="journal article" date="2017" name="Nat. Commun.">
        <title>Genome assembly with in vitro proximity ligation data and whole-genome triplication in lettuce.</title>
        <authorList>
            <person name="Reyes-Chin-Wo S."/>
            <person name="Wang Z."/>
            <person name="Yang X."/>
            <person name="Kozik A."/>
            <person name="Arikit S."/>
            <person name="Song C."/>
            <person name="Xia L."/>
            <person name="Froenicke L."/>
            <person name="Lavelle D.O."/>
            <person name="Truco M.J."/>
            <person name="Xia R."/>
            <person name="Zhu S."/>
            <person name="Xu C."/>
            <person name="Xu H."/>
            <person name="Xu X."/>
            <person name="Cox K."/>
            <person name="Korf I."/>
            <person name="Meyers B.C."/>
            <person name="Michelmore R.W."/>
        </authorList>
    </citation>
    <scope>NUCLEOTIDE SEQUENCE [LARGE SCALE GENOMIC DNA]</scope>
    <source>
        <strain evidence="2">cv. Salinas</strain>
        <tissue evidence="1">Seedlings</tissue>
    </source>
</reference>
<comment type="caution">
    <text evidence="1">The sequence shown here is derived from an EMBL/GenBank/DDBJ whole genome shotgun (WGS) entry which is preliminary data.</text>
</comment>
<sequence length="115" mass="13495">MSSSSSFDSTVQKETLFFGFVIAKIVASRLQPKTRKPQLRRNCVAGHKHLTEDCFADDVVCAAKFRQRFRMGKELFLRVVGDLEYRFSYFQWKQDARHKKCFFLIQKCISACRQT</sequence>
<evidence type="ECO:0000313" key="2">
    <source>
        <dbReference type="Proteomes" id="UP000235145"/>
    </source>
</evidence>